<comment type="caution">
    <text evidence="2">The sequence shown here is derived from an EMBL/GenBank/DDBJ whole genome shotgun (WGS) entry which is preliminary data.</text>
</comment>
<dbReference type="Proteomes" id="UP000279275">
    <property type="component" value="Unassembled WGS sequence"/>
</dbReference>
<feature type="transmembrane region" description="Helical" evidence="1">
    <location>
        <begin position="85"/>
        <end position="110"/>
    </location>
</feature>
<organism evidence="2 3">
    <name type="scientific">Nocardia stercoris</name>
    <dbReference type="NCBI Taxonomy" id="2483361"/>
    <lineage>
        <taxon>Bacteria</taxon>
        <taxon>Bacillati</taxon>
        <taxon>Actinomycetota</taxon>
        <taxon>Actinomycetes</taxon>
        <taxon>Mycobacteriales</taxon>
        <taxon>Nocardiaceae</taxon>
        <taxon>Nocardia</taxon>
    </lineage>
</organism>
<feature type="transmembrane region" description="Helical" evidence="1">
    <location>
        <begin position="37"/>
        <end position="64"/>
    </location>
</feature>
<keyword evidence="1" id="KW-0472">Membrane</keyword>
<evidence type="ECO:0000256" key="1">
    <source>
        <dbReference type="SAM" id="Phobius"/>
    </source>
</evidence>
<feature type="transmembrane region" description="Helical" evidence="1">
    <location>
        <begin position="152"/>
        <end position="175"/>
    </location>
</feature>
<dbReference type="AlphaFoldDB" id="A0A3M2L742"/>
<keyword evidence="1" id="KW-1133">Transmembrane helix</keyword>
<keyword evidence="3" id="KW-1185">Reference proteome</keyword>
<reference evidence="2 3" key="1">
    <citation type="submission" date="2018-10" db="EMBL/GenBank/DDBJ databases">
        <title>Isolation from cow dung.</title>
        <authorList>
            <person name="Ling L."/>
        </authorList>
    </citation>
    <scope>NUCLEOTIDE SEQUENCE [LARGE SCALE GENOMIC DNA]</scope>
    <source>
        <strain evidence="2 3">NEAU-LL90</strain>
    </source>
</reference>
<evidence type="ECO:0000313" key="3">
    <source>
        <dbReference type="Proteomes" id="UP000279275"/>
    </source>
</evidence>
<proteinExistence type="predicted"/>
<keyword evidence="1" id="KW-0812">Transmembrane</keyword>
<sequence length="240" mass="25007">MILLAVLLTVPVLKLSWTLGGGDAANDALGAMGVPDWLNIVAGIFLTNALLATVLAVVACRVIYSFFAAAGGAAWQQRFAQPTTMAWAAVVPIGAGVVVGAFNGLVWAVITMAVGYVLRLGVIGDYATGRRSADTGRRTGQAVETAAQRASFVIWIVSLVLAVVVLPVLAVAAALDGRAWSTVLICDVDTGGGPHRARVAVLTWSGSGVVAWDIAARAVVNGRDCATDPDDRIRDPWWRS</sequence>
<dbReference type="EMBL" id="RFFH01000003">
    <property type="protein sequence ID" value="RMI33461.1"/>
    <property type="molecule type" value="Genomic_DNA"/>
</dbReference>
<gene>
    <name evidence="2" type="ORF">EBN03_10005</name>
</gene>
<evidence type="ECO:0000313" key="2">
    <source>
        <dbReference type="EMBL" id="RMI33461.1"/>
    </source>
</evidence>
<name>A0A3M2L742_9NOCA</name>
<protein>
    <submittedName>
        <fullName evidence="2">Uncharacterized protein</fullName>
    </submittedName>
</protein>
<accession>A0A3M2L742</accession>